<organism evidence="1 2">
    <name type="scientific">Mycena alexandri</name>
    <dbReference type="NCBI Taxonomy" id="1745969"/>
    <lineage>
        <taxon>Eukaryota</taxon>
        <taxon>Fungi</taxon>
        <taxon>Dikarya</taxon>
        <taxon>Basidiomycota</taxon>
        <taxon>Agaricomycotina</taxon>
        <taxon>Agaricomycetes</taxon>
        <taxon>Agaricomycetidae</taxon>
        <taxon>Agaricales</taxon>
        <taxon>Marasmiineae</taxon>
        <taxon>Mycenaceae</taxon>
        <taxon>Mycena</taxon>
    </lineage>
</organism>
<evidence type="ECO:0000313" key="2">
    <source>
        <dbReference type="Proteomes" id="UP001218188"/>
    </source>
</evidence>
<evidence type="ECO:0008006" key="3">
    <source>
        <dbReference type="Google" id="ProtNLM"/>
    </source>
</evidence>
<reference evidence="1" key="1">
    <citation type="submission" date="2023-03" db="EMBL/GenBank/DDBJ databases">
        <title>Massive genome expansion in bonnet fungi (Mycena s.s.) driven by repeated elements and novel gene families across ecological guilds.</title>
        <authorList>
            <consortium name="Lawrence Berkeley National Laboratory"/>
            <person name="Harder C.B."/>
            <person name="Miyauchi S."/>
            <person name="Viragh M."/>
            <person name="Kuo A."/>
            <person name="Thoen E."/>
            <person name="Andreopoulos B."/>
            <person name="Lu D."/>
            <person name="Skrede I."/>
            <person name="Drula E."/>
            <person name="Henrissat B."/>
            <person name="Morin E."/>
            <person name="Kohler A."/>
            <person name="Barry K."/>
            <person name="LaButti K."/>
            <person name="Morin E."/>
            <person name="Salamov A."/>
            <person name="Lipzen A."/>
            <person name="Mereny Z."/>
            <person name="Hegedus B."/>
            <person name="Baldrian P."/>
            <person name="Stursova M."/>
            <person name="Weitz H."/>
            <person name="Taylor A."/>
            <person name="Grigoriev I.V."/>
            <person name="Nagy L.G."/>
            <person name="Martin F."/>
            <person name="Kauserud H."/>
        </authorList>
    </citation>
    <scope>NUCLEOTIDE SEQUENCE</scope>
    <source>
        <strain evidence="1">CBHHK200</strain>
    </source>
</reference>
<gene>
    <name evidence="1" type="ORF">C8F04DRAFT_384968</name>
</gene>
<accession>A0AAD6T5W8</accession>
<comment type="caution">
    <text evidence="1">The sequence shown here is derived from an EMBL/GenBank/DDBJ whole genome shotgun (WGS) entry which is preliminary data.</text>
</comment>
<name>A0AAD6T5W8_9AGAR</name>
<dbReference type="EMBL" id="JARJCM010000034">
    <property type="protein sequence ID" value="KAJ7037902.1"/>
    <property type="molecule type" value="Genomic_DNA"/>
</dbReference>
<evidence type="ECO:0000313" key="1">
    <source>
        <dbReference type="EMBL" id="KAJ7037902.1"/>
    </source>
</evidence>
<dbReference type="SUPFAM" id="SSF81383">
    <property type="entry name" value="F-box domain"/>
    <property type="match status" value="1"/>
</dbReference>
<keyword evidence="2" id="KW-1185">Reference proteome</keyword>
<sequence>MGGKDELSLNSKPYPVLILPTEIVVEIFLHFLPVYPLCPPLVGVESPTTLSQICHDWREIALATPALWRAMLFHDDISLEKQVTISNTWMRRSHPLPLSLRSVPPNRDSLEAIVPHSLPHRERWEYLCMHGVDTVTAFDGPMPLLRHLDLYVCTPRTAVITFNTAPLLYSVAIKYTSANFVGLPWAQLTTLRLTGLFTSSECVSILQQTSNLVHCELQTVGDEDAAPEVTLLRLESLKLCVDRLDEHPLRKALILPTLRRLTLIEYATNLEPISSLEIFLEKAGCSRLEEVRITKPKFSPLPLALKAAYRTAFPSIPLLKFSY</sequence>
<dbReference type="Proteomes" id="UP001218188">
    <property type="component" value="Unassembled WGS sequence"/>
</dbReference>
<dbReference type="AlphaFoldDB" id="A0AAD6T5W8"/>
<dbReference type="InterPro" id="IPR036047">
    <property type="entry name" value="F-box-like_dom_sf"/>
</dbReference>
<proteinExistence type="predicted"/>
<dbReference type="Gene3D" id="1.20.1280.50">
    <property type="match status" value="1"/>
</dbReference>
<protein>
    <recommendedName>
        <fullName evidence="3">F-box domain-containing protein</fullName>
    </recommendedName>
</protein>
<dbReference type="SUPFAM" id="SSF52047">
    <property type="entry name" value="RNI-like"/>
    <property type="match status" value="1"/>
</dbReference>